<evidence type="ECO:0000313" key="8">
    <source>
        <dbReference type="EMBL" id="MFC5897284.1"/>
    </source>
</evidence>
<evidence type="ECO:0000256" key="5">
    <source>
        <dbReference type="ARBA" id="ARBA00023002"/>
    </source>
</evidence>
<evidence type="ECO:0000256" key="4">
    <source>
        <dbReference type="ARBA" id="ARBA00022643"/>
    </source>
</evidence>
<evidence type="ECO:0000259" key="7">
    <source>
        <dbReference type="Pfam" id="PF10590"/>
    </source>
</evidence>
<dbReference type="InterPro" id="IPR000659">
    <property type="entry name" value="Pyridox_Oxase"/>
</dbReference>
<dbReference type="EMBL" id="JBHSPW010000020">
    <property type="protein sequence ID" value="MFC5897284.1"/>
    <property type="molecule type" value="Genomic_DNA"/>
</dbReference>
<organism evidence="8 9">
    <name type="scientific">Streptomyces ramulosus</name>
    <dbReference type="NCBI Taxonomy" id="47762"/>
    <lineage>
        <taxon>Bacteria</taxon>
        <taxon>Bacillati</taxon>
        <taxon>Actinomycetota</taxon>
        <taxon>Actinomycetes</taxon>
        <taxon>Kitasatosporales</taxon>
        <taxon>Streptomycetaceae</taxon>
        <taxon>Streptomyces</taxon>
    </lineage>
</organism>
<name>A0ABW1FU36_9ACTN</name>
<comment type="similarity">
    <text evidence="2">Belongs to the pyridoxamine 5'-phosphate oxidase family.</text>
</comment>
<dbReference type="Pfam" id="PF10590">
    <property type="entry name" value="PNP_phzG_C"/>
    <property type="match status" value="1"/>
</dbReference>
<evidence type="ECO:0000313" key="9">
    <source>
        <dbReference type="Proteomes" id="UP001596241"/>
    </source>
</evidence>
<keyword evidence="9" id="KW-1185">Reference proteome</keyword>
<evidence type="ECO:0000256" key="2">
    <source>
        <dbReference type="ARBA" id="ARBA00007301"/>
    </source>
</evidence>
<dbReference type="RefSeq" id="WP_345090907.1">
    <property type="nucleotide sequence ID" value="NZ_BAAAWG010000019.1"/>
</dbReference>
<protein>
    <submittedName>
        <fullName evidence="8">Pyridoxal 5'-phosphate synthase</fullName>
    </submittedName>
</protein>
<dbReference type="Proteomes" id="UP001596241">
    <property type="component" value="Unassembled WGS sequence"/>
</dbReference>
<accession>A0ABW1FU36</accession>
<reference evidence="9" key="1">
    <citation type="journal article" date="2019" name="Int. J. Syst. Evol. Microbiol.">
        <title>The Global Catalogue of Microorganisms (GCM) 10K type strain sequencing project: providing services to taxonomists for standard genome sequencing and annotation.</title>
        <authorList>
            <consortium name="The Broad Institute Genomics Platform"/>
            <consortium name="The Broad Institute Genome Sequencing Center for Infectious Disease"/>
            <person name="Wu L."/>
            <person name="Ma J."/>
        </authorList>
    </citation>
    <scope>NUCLEOTIDE SEQUENCE [LARGE SCALE GENOMIC DNA]</scope>
    <source>
        <strain evidence="9">CGMCC 1.15809</strain>
    </source>
</reference>
<evidence type="ECO:0000259" key="6">
    <source>
        <dbReference type="Pfam" id="PF01243"/>
    </source>
</evidence>
<dbReference type="PANTHER" id="PTHR10851:SF0">
    <property type="entry name" value="PYRIDOXINE-5'-PHOSPHATE OXIDASE"/>
    <property type="match status" value="1"/>
</dbReference>
<feature type="domain" description="Pyridoxine 5'-phosphate oxidase dimerisation C-terminal" evidence="7">
    <location>
        <begin position="177"/>
        <end position="217"/>
    </location>
</feature>
<keyword evidence="3" id="KW-0285">Flavoprotein</keyword>
<proteinExistence type="inferred from homology"/>
<dbReference type="PIRSF" id="PIRSF000190">
    <property type="entry name" value="Pyd_amn-ph_oxd"/>
    <property type="match status" value="1"/>
</dbReference>
<evidence type="ECO:0000256" key="1">
    <source>
        <dbReference type="ARBA" id="ARBA00001917"/>
    </source>
</evidence>
<comment type="cofactor">
    <cofactor evidence="1">
        <name>FMN</name>
        <dbReference type="ChEBI" id="CHEBI:58210"/>
    </cofactor>
</comment>
<comment type="caution">
    <text evidence="8">The sequence shown here is derived from an EMBL/GenBank/DDBJ whole genome shotgun (WGS) entry which is preliminary data.</text>
</comment>
<feature type="domain" description="Pyridoxamine 5'-phosphate oxidase N-terminal" evidence="6">
    <location>
        <begin position="39"/>
        <end position="140"/>
    </location>
</feature>
<keyword evidence="4" id="KW-0288">FMN</keyword>
<evidence type="ECO:0000256" key="3">
    <source>
        <dbReference type="ARBA" id="ARBA00022630"/>
    </source>
</evidence>
<gene>
    <name evidence="8" type="ORF">ACFP3M_31220</name>
</gene>
<dbReference type="PANTHER" id="PTHR10851">
    <property type="entry name" value="PYRIDOXINE-5-PHOSPHATE OXIDASE"/>
    <property type="match status" value="1"/>
</dbReference>
<dbReference type="Pfam" id="PF01243">
    <property type="entry name" value="PNPOx_N"/>
    <property type="match status" value="1"/>
</dbReference>
<dbReference type="InterPro" id="IPR011576">
    <property type="entry name" value="Pyridox_Oxase_N"/>
</dbReference>
<dbReference type="NCBIfam" id="NF004231">
    <property type="entry name" value="PRK05679.1"/>
    <property type="match status" value="1"/>
</dbReference>
<dbReference type="InterPro" id="IPR012349">
    <property type="entry name" value="Split_barrel_FMN-bd"/>
</dbReference>
<dbReference type="InterPro" id="IPR019576">
    <property type="entry name" value="Pyridoxamine_oxidase_dimer_C"/>
</dbReference>
<dbReference type="Gene3D" id="2.30.110.10">
    <property type="entry name" value="Electron Transport, Fmn-binding Protein, Chain A"/>
    <property type="match status" value="1"/>
</dbReference>
<keyword evidence="5" id="KW-0560">Oxidoreductase</keyword>
<sequence>MTDIRQLLRALPVFAGELPAFDPDGTPDDPVALFTAWLMDAIRRQVPEPHAMTVSTADAEGRPSARMLILKDLGADGWRFAAHRDSLKGRELAGRPYAALTFYWQPLGRQVRVRGPVVEEGAEVAAADFLARGADARAEALLGRQSTPLTGLDERDTAVKAAAERIAREPSLVAPGWTVCTVRAEEVEFWQGSRDRRHTRLVYRRDGEGWTKGLLWP</sequence>
<dbReference type="SUPFAM" id="SSF50475">
    <property type="entry name" value="FMN-binding split barrel"/>
    <property type="match status" value="1"/>
</dbReference>